<evidence type="ECO:0000256" key="1">
    <source>
        <dbReference type="SAM" id="Phobius"/>
    </source>
</evidence>
<dbReference type="InterPro" id="IPR001173">
    <property type="entry name" value="Glyco_trans_2-like"/>
</dbReference>
<feature type="transmembrane region" description="Helical" evidence="1">
    <location>
        <begin position="146"/>
        <end position="166"/>
    </location>
</feature>
<dbReference type="Gene3D" id="3.90.550.10">
    <property type="entry name" value="Spore Coat Polysaccharide Biosynthesis Protein SpsA, Chain A"/>
    <property type="match status" value="1"/>
</dbReference>
<feature type="transmembrane region" description="Helical" evidence="1">
    <location>
        <begin position="257"/>
        <end position="280"/>
    </location>
</feature>
<dbReference type="RefSeq" id="WP_256603466.1">
    <property type="nucleotide sequence ID" value="NZ_JANIBJ010000031.1"/>
</dbReference>
<dbReference type="Proteomes" id="UP001524499">
    <property type="component" value="Unassembled WGS sequence"/>
</dbReference>
<dbReference type="SUPFAM" id="SSF53448">
    <property type="entry name" value="Nucleotide-diphospho-sugar transferases"/>
    <property type="match status" value="1"/>
</dbReference>
<proteinExistence type="predicted"/>
<evidence type="ECO:0000259" key="2">
    <source>
        <dbReference type="Pfam" id="PF00535"/>
    </source>
</evidence>
<keyword evidence="1" id="KW-1133">Transmembrane helix</keyword>
<protein>
    <submittedName>
        <fullName evidence="3">Glycosyltransferase family 2 protein</fullName>
    </submittedName>
</protein>
<sequence length="299" mass="33890">MDRNQPLVSVGIPTYNRAALLSRSIESALSQDYKNIEVLVSDNASTDETETVCLLHCGKDSRLKYIRHSNNRGAVINFYDVLMRASGQFFMWLGDDDWIDAGYISSCVKLLISDPDISLVSGVPKYYRDGEKIYDGNIFSLLHDAWWVRVVFYYGWVADNGMFYGLMRTQKLRKIEIWNTMGGDWHLIANIVSIGKAAMVPEVSVHRELGGASASYRHIAKSLGLPLIQAMFPMSTIACGAFNNIVFKAHECKKRSIFSRIILAGFVFSLILIKAILNFIGRMRRLITRLIYSESKFFI</sequence>
<comment type="caution">
    <text evidence="3">The sequence shown here is derived from an EMBL/GenBank/DDBJ whole genome shotgun (WGS) entry which is preliminary data.</text>
</comment>
<evidence type="ECO:0000313" key="4">
    <source>
        <dbReference type="Proteomes" id="UP001524499"/>
    </source>
</evidence>
<gene>
    <name evidence="3" type="ORF">NP590_15325</name>
</gene>
<dbReference type="PANTHER" id="PTHR22916:SF3">
    <property type="entry name" value="UDP-GLCNAC:BETAGAL BETA-1,3-N-ACETYLGLUCOSAMINYLTRANSFERASE-LIKE PROTEIN 1"/>
    <property type="match status" value="1"/>
</dbReference>
<feature type="domain" description="Glycosyltransferase 2-like" evidence="2">
    <location>
        <begin position="9"/>
        <end position="146"/>
    </location>
</feature>
<dbReference type="EMBL" id="JANIBJ010000031">
    <property type="protein sequence ID" value="MCQ8105484.1"/>
    <property type="molecule type" value="Genomic_DNA"/>
</dbReference>
<keyword evidence="1" id="KW-0812">Transmembrane</keyword>
<feature type="transmembrane region" description="Helical" evidence="1">
    <location>
        <begin position="223"/>
        <end position="245"/>
    </location>
</feature>
<dbReference type="InterPro" id="IPR029044">
    <property type="entry name" value="Nucleotide-diphossugar_trans"/>
</dbReference>
<dbReference type="CDD" id="cd00761">
    <property type="entry name" value="Glyco_tranf_GTA_type"/>
    <property type="match status" value="1"/>
</dbReference>
<accession>A0ABT1TL57</accession>
<reference evidence="3 4" key="1">
    <citation type="submission" date="2022-07" db="EMBL/GenBank/DDBJ databases">
        <title>Methylomonas rivi sp. nov., Methylomonas rosea sp. nov., Methylomonas aureus sp. nov. and Methylomonas subterranea sp. nov., four novel methanotrophs isolated from a freshwater creek and the deep terrestrial subsurface.</title>
        <authorList>
            <person name="Abin C."/>
            <person name="Sankaranarayanan K."/>
            <person name="Garner C."/>
            <person name="Sindelar R."/>
            <person name="Kotary K."/>
            <person name="Garner R."/>
            <person name="Barclay S."/>
            <person name="Lawson P."/>
            <person name="Krumholz L."/>
        </authorList>
    </citation>
    <scope>NUCLEOTIDE SEQUENCE [LARGE SCALE GENOMIC DNA]</scope>
    <source>
        <strain evidence="3 4">SURF-2</strain>
    </source>
</reference>
<dbReference type="Pfam" id="PF00535">
    <property type="entry name" value="Glycos_transf_2"/>
    <property type="match status" value="1"/>
</dbReference>
<dbReference type="PANTHER" id="PTHR22916">
    <property type="entry name" value="GLYCOSYLTRANSFERASE"/>
    <property type="match status" value="1"/>
</dbReference>
<name>A0ABT1TL57_9GAMM</name>
<keyword evidence="1" id="KW-0472">Membrane</keyword>
<evidence type="ECO:0000313" key="3">
    <source>
        <dbReference type="EMBL" id="MCQ8105484.1"/>
    </source>
</evidence>
<organism evidence="3 4">
    <name type="scientific">Methylomonas subterranea</name>
    <dbReference type="NCBI Taxonomy" id="2952225"/>
    <lineage>
        <taxon>Bacteria</taxon>
        <taxon>Pseudomonadati</taxon>
        <taxon>Pseudomonadota</taxon>
        <taxon>Gammaproteobacteria</taxon>
        <taxon>Methylococcales</taxon>
        <taxon>Methylococcaceae</taxon>
        <taxon>Methylomonas</taxon>
    </lineage>
</organism>
<keyword evidence="4" id="KW-1185">Reference proteome</keyword>